<gene>
    <name evidence="3" type="ORF">OSTQU699_LOCUS9776</name>
</gene>
<evidence type="ECO:0000313" key="4">
    <source>
        <dbReference type="Proteomes" id="UP000708148"/>
    </source>
</evidence>
<dbReference type="EMBL" id="CAJHUC010002815">
    <property type="protein sequence ID" value="CAD7704421.1"/>
    <property type="molecule type" value="Genomic_DNA"/>
</dbReference>
<sequence>MGGPDGGVFVREGGCEPRDAQRRFWGPPRGIRRLAGAPVCCQKQRKGGRDSIEGMIGTARTGVCRPKGLGASSLAASAGRVDSQCGRGLRGPVRASAATGEGRGGLDPDGAEGPNVEPLGFDRLHATGEKEFGAEALAGLRVPEVAVGRVRSAPAARQVPKPGWAMNWSAARRESRVAWELLRGDLSAAAYPGWLLTAAAFAQAGAVDAGVLAGSLAYFGLCLYQRSACDHVLGPVFGSTSGSRGGIGNPWRRMALGRATFPGALARYAVGLAGFVALGQALGVLPFALISAATGALGVPLGAHRHCLLGSAVAAAGVAAQMAAAWGMATSFSPVIWRWIGAMAAASFIWGNVQGLAGGTDGRRAADGTMSPFLGGKDSSCRALALMTAASGPAVLLGLAGPVGASVAARAWQSAGVALCWLVAARLLLYRTPRGLRRTCGLCGDFYGLLHLGALFLPGVGALA</sequence>
<feature type="transmembrane region" description="Helical" evidence="2">
    <location>
        <begin position="308"/>
        <end position="329"/>
    </location>
</feature>
<proteinExistence type="predicted"/>
<feature type="region of interest" description="Disordered" evidence="1">
    <location>
        <begin position="85"/>
        <end position="115"/>
    </location>
</feature>
<accession>A0A8S1JAA7</accession>
<reference evidence="3" key="1">
    <citation type="submission" date="2020-12" db="EMBL/GenBank/DDBJ databases">
        <authorList>
            <person name="Iha C."/>
        </authorList>
    </citation>
    <scope>NUCLEOTIDE SEQUENCE</scope>
</reference>
<keyword evidence="2" id="KW-1133">Transmembrane helix</keyword>
<name>A0A8S1JAA7_9CHLO</name>
<evidence type="ECO:0000256" key="2">
    <source>
        <dbReference type="SAM" id="Phobius"/>
    </source>
</evidence>
<evidence type="ECO:0000256" key="1">
    <source>
        <dbReference type="SAM" id="MobiDB-lite"/>
    </source>
</evidence>
<comment type="caution">
    <text evidence="3">The sequence shown here is derived from an EMBL/GenBank/DDBJ whole genome shotgun (WGS) entry which is preliminary data.</text>
</comment>
<evidence type="ECO:0000313" key="3">
    <source>
        <dbReference type="EMBL" id="CAD7704421.1"/>
    </source>
</evidence>
<organism evidence="3 4">
    <name type="scientific">Ostreobium quekettii</name>
    <dbReference type="NCBI Taxonomy" id="121088"/>
    <lineage>
        <taxon>Eukaryota</taxon>
        <taxon>Viridiplantae</taxon>
        <taxon>Chlorophyta</taxon>
        <taxon>core chlorophytes</taxon>
        <taxon>Ulvophyceae</taxon>
        <taxon>TCBD clade</taxon>
        <taxon>Bryopsidales</taxon>
        <taxon>Ostreobineae</taxon>
        <taxon>Ostreobiaceae</taxon>
        <taxon>Ostreobium</taxon>
    </lineage>
</organism>
<keyword evidence="4" id="KW-1185">Reference proteome</keyword>
<feature type="transmembrane region" description="Helical" evidence="2">
    <location>
        <begin position="411"/>
        <end position="429"/>
    </location>
</feature>
<feature type="transmembrane region" description="Helical" evidence="2">
    <location>
        <begin position="284"/>
        <end position="301"/>
    </location>
</feature>
<feature type="transmembrane region" description="Helical" evidence="2">
    <location>
        <begin position="335"/>
        <end position="353"/>
    </location>
</feature>
<dbReference type="AlphaFoldDB" id="A0A8S1JAA7"/>
<keyword evidence="2" id="KW-0472">Membrane</keyword>
<feature type="transmembrane region" description="Helical" evidence="2">
    <location>
        <begin position="383"/>
        <end position="405"/>
    </location>
</feature>
<protein>
    <submittedName>
        <fullName evidence="3">Uncharacterized protein</fullName>
    </submittedName>
</protein>
<keyword evidence="2" id="KW-0812">Transmembrane</keyword>
<dbReference type="Proteomes" id="UP000708148">
    <property type="component" value="Unassembled WGS sequence"/>
</dbReference>